<dbReference type="AlphaFoldDB" id="M7NUC8"/>
<keyword evidence="1" id="KW-0472">Membrane</keyword>
<dbReference type="STRING" id="1279009.ADICEAN_02756"/>
<keyword evidence="1" id="KW-1133">Transmembrane helix</keyword>
<accession>M7NUC8</accession>
<keyword evidence="1" id="KW-0812">Transmembrane</keyword>
<dbReference type="Proteomes" id="UP000011910">
    <property type="component" value="Unassembled WGS sequence"/>
</dbReference>
<evidence type="ECO:0000256" key="1">
    <source>
        <dbReference type="SAM" id="Phobius"/>
    </source>
</evidence>
<dbReference type="eggNOG" id="ENOG5033DD2">
    <property type="taxonomic scope" value="Bacteria"/>
</dbReference>
<protein>
    <submittedName>
        <fullName evidence="2">Uncharacterized protein</fullName>
    </submittedName>
</protein>
<dbReference type="RefSeq" id="WP_009196144.1">
    <property type="nucleotide sequence ID" value="NZ_AODQ01000073.1"/>
</dbReference>
<name>M7NUC8_9BACT</name>
<dbReference type="OrthoDB" id="1159788at2"/>
<sequence length="205" mass="24157">MKLNRNFWLKLAIESLLIVFSVLLALFLNNYWASKQEAERTEVVLHSIREELRANKAIVEEWQKNHQAVLENIAYYRPRTQAYDSLVHQHQFQFGLLFTETLVPNIVRSTAWETAKTTGMVQHFDLELATALSDVYDLQRLGPMRTIEKLTDLVNERQTHQREHVPQTLVLFQFAMQELVGQEYILLQAYTRALQQLDARMDRKK</sequence>
<evidence type="ECO:0000313" key="2">
    <source>
        <dbReference type="EMBL" id="EMR02094.1"/>
    </source>
</evidence>
<comment type="caution">
    <text evidence="2">The sequence shown here is derived from an EMBL/GenBank/DDBJ whole genome shotgun (WGS) entry which is preliminary data.</text>
</comment>
<organism evidence="2 3">
    <name type="scientific">Cesiribacter andamanensis AMV16</name>
    <dbReference type="NCBI Taxonomy" id="1279009"/>
    <lineage>
        <taxon>Bacteria</taxon>
        <taxon>Pseudomonadati</taxon>
        <taxon>Bacteroidota</taxon>
        <taxon>Cytophagia</taxon>
        <taxon>Cytophagales</taxon>
        <taxon>Cesiribacteraceae</taxon>
        <taxon>Cesiribacter</taxon>
    </lineage>
</organism>
<gene>
    <name evidence="2" type="ORF">ADICEAN_02756</name>
</gene>
<dbReference type="EMBL" id="AODQ01000073">
    <property type="protein sequence ID" value="EMR02094.1"/>
    <property type="molecule type" value="Genomic_DNA"/>
</dbReference>
<feature type="transmembrane region" description="Helical" evidence="1">
    <location>
        <begin position="7"/>
        <end position="28"/>
    </location>
</feature>
<proteinExistence type="predicted"/>
<evidence type="ECO:0000313" key="3">
    <source>
        <dbReference type="Proteomes" id="UP000011910"/>
    </source>
</evidence>
<keyword evidence="3" id="KW-1185">Reference proteome</keyword>
<reference evidence="2 3" key="1">
    <citation type="journal article" date="2013" name="Genome Announc.">
        <title>Draft Genome Sequence of Cesiribacter andamanensis Strain AMV16T, Isolated from a Soil Sample from a Mud Volcano in the Andaman Islands, India.</title>
        <authorList>
            <person name="Shivaji S."/>
            <person name="Ara S."/>
            <person name="Begum Z."/>
            <person name="Srinivas T.N."/>
            <person name="Singh A."/>
            <person name="Kumar Pinnaka A."/>
        </authorList>
    </citation>
    <scope>NUCLEOTIDE SEQUENCE [LARGE SCALE GENOMIC DNA]</scope>
    <source>
        <strain evidence="2 3">AMV16</strain>
    </source>
</reference>